<evidence type="ECO:0000256" key="1">
    <source>
        <dbReference type="ARBA" id="ARBA00004496"/>
    </source>
</evidence>
<dbReference type="GO" id="GO:0005737">
    <property type="term" value="C:cytoplasm"/>
    <property type="evidence" value="ECO:0007669"/>
    <property type="project" value="UniProtKB-SubCell"/>
</dbReference>
<accession>A0A9D2N9S1</accession>
<dbReference type="Pfam" id="PF02367">
    <property type="entry name" value="TsaE"/>
    <property type="match status" value="1"/>
</dbReference>
<dbReference type="AlphaFoldDB" id="A0A9D2N9S1"/>
<evidence type="ECO:0000256" key="4">
    <source>
        <dbReference type="ARBA" id="ARBA00022490"/>
    </source>
</evidence>
<evidence type="ECO:0000256" key="7">
    <source>
        <dbReference type="ARBA" id="ARBA00022741"/>
    </source>
</evidence>
<name>A0A9D2N9S1_9FIRM</name>
<dbReference type="InterPro" id="IPR003442">
    <property type="entry name" value="T6A_TsaE"/>
</dbReference>
<keyword evidence="4" id="KW-0963">Cytoplasm</keyword>
<evidence type="ECO:0000256" key="8">
    <source>
        <dbReference type="ARBA" id="ARBA00022840"/>
    </source>
</evidence>
<dbReference type="InterPro" id="IPR027417">
    <property type="entry name" value="P-loop_NTPase"/>
</dbReference>
<dbReference type="PANTHER" id="PTHR33540">
    <property type="entry name" value="TRNA THREONYLCARBAMOYLADENOSINE BIOSYNTHESIS PROTEIN TSAE"/>
    <property type="match status" value="1"/>
</dbReference>
<dbReference type="GO" id="GO:0005524">
    <property type="term" value="F:ATP binding"/>
    <property type="evidence" value="ECO:0007669"/>
    <property type="project" value="UniProtKB-KW"/>
</dbReference>
<comment type="caution">
    <text evidence="12">The sequence shown here is derived from an EMBL/GenBank/DDBJ whole genome shotgun (WGS) entry which is preliminary data.</text>
</comment>
<keyword evidence="5" id="KW-0819">tRNA processing</keyword>
<comment type="similarity">
    <text evidence="2">Belongs to the TsaE family.</text>
</comment>
<reference evidence="12" key="2">
    <citation type="submission" date="2021-04" db="EMBL/GenBank/DDBJ databases">
        <authorList>
            <person name="Gilroy R."/>
        </authorList>
    </citation>
    <scope>NUCLEOTIDE SEQUENCE</scope>
    <source>
        <strain evidence="12">CHK185-5351</strain>
    </source>
</reference>
<dbReference type="GO" id="GO:0046872">
    <property type="term" value="F:metal ion binding"/>
    <property type="evidence" value="ECO:0007669"/>
    <property type="project" value="UniProtKB-KW"/>
</dbReference>
<keyword evidence="7" id="KW-0547">Nucleotide-binding</keyword>
<dbReference type="Proteomes" id="UP000823849">
    <property type="component" value="Unassembled WGS sequence"/>
</dbReference>
<keyword evidence="8" id="KW-0067">ATP-binding</keyword>
<evidence type="ECO:0000256" key="2">
    <source>
        <dbReference type="ARBA" id="ARBA00007599"/>
    </source>
</evidence>
<evidence type="ECO:0000256" key="6">
    <source>
        <dbReference type="ARBA" id="ARBA00022723"/>
    </source>
</evidence>
<evidence type="ECO:0000256" key="5">
    <source>
        <dbReference type="ARBA" id="ARBA00022694"/>
    </source>
</evidence>
<evidence type="ECO:0000256" key="11">
    <source>
        <dbReference type="SAM" id="MobiDB-lite"/>
    </source>
</evidence>
<keyword evidence="6" id="KW-0479">Metal-binding</keyword>
<proteinExistence type="inferred from homology"/>
<keyword evidence="9" id="KW-0460">Magnesium</keyword>
<evidence type="ECO:0000256" key="3">
    <source>
        <dbReference type="ARBA" id="ARBA00019010"/>
    </source>
</evidence>
<evidence type="ECO:0000256" key="10">
    <source>
        <dbReference type="ARBA" id="ARBA00032441"/>
    </source>
</evidence>
<feature type="region of interest" description="Disordered" evidence="11">
    <location>
        <begin position="147"/>
        <end position="176"/>
    </location>
</feature>
<dbReference type="PANTHER" id="PTHR33540:SF2">
    <property type="entry name" value="TRNA THREONYLCARBAMOYLADENOSINE BIOSYNTHESIS PROTEIN TSAE"/>
    <property type="match status" value="1"/>
</dbReference>
<comment type="subcellular location">
    <subcellularLocation>
        <location evidence="1">Cytoplasm</location>
    </subcellularLocation>
</comment>
<evidence type="ECO:0000313" key="12">
    <source>
        <dbReference type="EMBL" id="HJC15773.1"/>
    </source>
</evidence>
<organism evidence="12 13">
    <name type="scientific">Candidatus Fusicatenibacter intestinigallinarum</name>
    <dbReference type="NCBI Taxonomy" id="2838598"/>
    <lineage>
        <taxon>Bacteria</taxon>
        <taxon>Bacillati</taxon>
        <taxon>Bacillota</taxon>
        <taxon>Clostridia</taxon>
        <taxon>Lachnospirales</taxon>
        <taxon>Lachnospiraceae</taxon>
        <taxon>Fusicatenibacter</taxon>
    </lineage>
</organism>
<evidence type="ECO:0000313" key="13">
    <source>
        <dbReference type="Proteomes" id="UP000823849"/>
    </source>
</evidence>
<dbReference type="EMBL" id="DWWU01000034">
    <property type="protein sequence ID" value="HJC15773.1"/>
    <property type="molecule type" value="Genomic_DNA"/>
</dbReference>
<sequence length="176" mass="19925">MIIETTNTRETRALGEFLGSQARPGQIYTMVGDLGVGKTVFTQGFARGLGIREAVNSPTFTIVQVYEEGRLPFYHFDVYRIGDIEEMEEIGYDDYFFGEGVCLIEWADLIRELLPEHVISVKIEKELEKGFDHRRITLEGLDAETEQKIKNRENRPADGSEICRDDAADVSEGGKK</sequence>
<evidence type="ECO:0000256" key="9">
    <source>
        <dbReference type="ARBA" id="ARBA00022842"/>
    </source>
</evidence>
<dbReference type="GO" id="GO:0002949">
    <property type="term" value="P:tRNA threonylcarbamoyladenosine modification"/>
    <property type="evidence" value="ECO:0007669"/>
    <property type="project" value="InterPro"/>
</dbReference>
<protein>
    <recommendedName>
        <fullName evidence="3">tRNA threonylcarbamoyladenosine biosynthesis protein TsaE</fullName>
    </recommendedName>
    <alternativeName>
        <fullName evidence="10">t(6)A37 threonylcarbamoyladenosine biosynthesis protein TsaE</fullName>
    </alternativeName>
</protein>
<dbReference type="Gene3D" id="3.40.50.300">
    <property type="entry name" value="P-loop containing nucleotide triphosphate hydrolases"/>
    <property type="match status" value="1"/>
</dbReference>
<reference evidence="12" key="1">
    <citation type="journal article" date="2021" name="PeerJ">
        <title>Extensive microbial diversity within the chicken gut microbiome revealed by metagenomics and culture.</title>
        <authorList>
            <person name="Gilroy R."/>
            <person name="Ravi A."/>
            <person name="Getino M."/>
            <person name="Pursley I."/>
            <person name="Horton D.L."/>
            <person name="Alikhan N.F."/>
            <person name="Baker D."/>
            <person name="Gharbi K."/>
            <person name="Hall N."/>
            <person name="Watson M."/>
            <person name="Adriaenssens E.M."/>
            <person name="Foster-Nyarko E."/>
            <person name="Jarju S."/>
            <person name="Secka A."/>
            <person name="Antonio M."/>
            <person name="Oren A."/>
            <person name="Chaudhuri R.R."/>
            <person name="La Ragione R."/>
            <person name="Hildebrand F."/>
            <person name="Pallen M.J."/>
        </authorList>
    </citation>
    <scope>NUCLEOTIDE SEQUENCE</scope>
    <source>
        <strain evidence="12">CHK185-5351</strain>
    </source>
</reference>
<dbReference type="SUPFAM" id="SSF52540">
    <property type="entry name" value="P-loop containing nucleoside triphosphate hydrolases"/>
    <property type="match status" value="1"/>
</dbReference>
<gene>
    <name evidence="12" type="primary">tsaE</name>
    <name evidence="12" type="ORF">H9705_08110</name>
</gene>
<dbReference type="NCBIfam" id="TIGR00150">
    <property type="entry name" value="T6A_YjeE"/>
    <property type="match status" value="1"/>
</dbReference>